<protein>
    <recommendedName>
        <fullName evidence="1">Phage tail lysozyme domain-containing protein</fullName>
    </recommendedName>
</protein>
<name>A0A0R2HXM0_CARDV</name>
<evidence type="ECO:0000259" key="1">
    <source>
        <dbReference type="Pfam" id="PF18013"/>
    </source>
</evidence>
<dbReference type="InterPro" id="IPR041219">
    <property type="entry name" value="Phage_lysozyme2"/>
</dbReference>
<accession>A0A0R2HXM0</accession>
<dbReference type="eggNOG" id="COG3772">
    <property type="taxonomic scope" value="Bacteria"/>
</dbReference>
<evidence type="ECO:0000313" key="3">
    <source>
        <dbReference type="Proteomes" id="UP000051658"/>
    </source>
</evidence>
<sequence length="246" mass="27327">MVNFTSTQLETAKIVWNTLKLFNYSDISAAGVIGNLYAESALNPHVNEHGGGGGYGLGQWTPKSNVYSQARVCGISNSEAETAQGQATIIAQGDKTGQWSNYGNTAYHPTVQRNQTLSEFKQSSSLTAAAADFCAHWERPDVALAHMEIRIDAANSIYELLKGQTGTNTDKKGEIEMQLTYRVNNNEPTFYFDGIAVKQLAHGDELEILRRIYKANNDKDMPHMEFSSSAPYYERLLNVANREYKK</sequence>
<dbReference type="Gene3D" id="1.10.530.10">
    <property type="match status" value="1"/>
</dbReference>
<proteinExistence type="predicted"/>
<keyword evidence="3" id="KW-1185">Reference proteome</keyword>
<comment type="caution">
    <text evidence="2">The sequence shown here is derived from an EMBL/GenBank/DDBJ whole genome shotgun (WGS) entry which is preliminary data.</text>
</comment>
<dbReference type="EMBL" id="JQBS01000007">
    <property type="protein sequence ID" value="KRN57441.1"/>
    <property type="molecule type" value="Genomic_DNA"/>
</dbReference>
<evidence type="ECO:0000313" key="2">
    <source>
        <dbReference type="EMBL" id="KRN57441.1"/>
    </source>
</evidence>
<dbReference type="Proteomes" id="UP000051658">
    <property type="component" value="Unassembled WGS sequence"/>
</dbReference>
<gene>
    <name evidence="2" type="ORF">IV74_GL000425</name>
</gene>
<feature type="domain" description="Phage tail lysozyme" evidence="1">
    <location>
        <begin position="10"/>
        <end position="161"/>
    </location>
</feature>
<organism evidence="2 3">
    <name type="scientific">Carnobacterium divergens DSM 20623</name>
    <dbReference type="NCBI Taxonomy" id="1449336"/>
    <lineage>
        <taxon>Bacteria</taxon>
        <taxon>Bacillati</taxon>
        <taxon>Bacillota</taxon>
        <taxon>Bacilli</taxon>
        <taxon>Lactobacillales</taxon>
        <taxon>Carnobacteriaceae</taxon>
        <taxon>Carnobacterium</taxon>
    </lineage>
</organism>
<dbReference type="PATRIC" id="fig|1449336.4.peg.432"/>
<reference evidence="2 3" key="1">
    <citation type="journal article" date="2015" name="Genome Announc.">
        <title>Expanding the biotechnology potential of lactobacilli through comparative genomics of 213 strains and associated genera.</title>
        <authorList>
            <person name="Sun Z."/>
            <person name="Harris H.M."/>
            <person name="McCann A."/>
            <person name="Guo C."/>
            <person name="Argimon S."/>
            <person name="Zhang W."/>
            <person name="Yang X."/>
            <person name="Jeffery I.B."/>
            <person name="Cooney J.C."/>
            <person name="Kagawa T.F."/>
            <person name="Liu W."/>
            <person name="Song Y."/>
            <person name="Salvetti E."/>
            <person name="Wrobel A."/>
            <person name="Rasinkangas P."/>
            <person name="Parkhill J."/>
            <person name="Rea M.C."/>
            <person name="O'Sullivan O."/>
            <person name="Ritari J."/>
            <person name="Douillard F.P."/>
            <person name="Paul Ross R."/>
            <person name="Yang R."/>
            <person name="Briner A.E."/>
            <person name="Felis G.E."/>
            <person name="de Vos W.M."/>
            <person name="Barrangou R."/>
            <person name="Klaenhammer T.R."/>
            <person name="Caufield P.W."/>
            <person name="Cui Y."/>
            <person name="Zhang H."/>
            <person name="O'Toole P.W."/>
        </authorList>
    </citation>
    <scope>NUCLEOTIDE SEQUENCE [LARGE SCALE GENOMIC DNA]</scope>
    <source>
        <strain evidence="2 3">DSM 20623</strain>
    </source>
</reference>
<dbReference type="AlphaFoldDB" id="A0A0R2HXM0"/>
<dbReference type="Pfam" id="PF18013">
    <property type="entry name" value="Phage_lysozyme2"/>
    <property type="match status" value="1"/>
</dbReference>